<comment type="caution">
    <text evidence="2">The sequence shown here is derived from an EMBL/GenBank/DDBJ whole genome shotgun (WGS) entry which is preliminary data.</text>
</comment>
<dbReference type="AlphaFoldDB" id="A0A9X4AR32"/>
<protein>
    <recommendedName>
        <fullName evidence="4">Lipoprotein</fullName>
    </recommendedName>
</protein>
<organism evidence="2 3">
    <name type="scientific">Polyangium jinanense</name>
    <dbReference type="NCBI Taxonomy" id="2829994"/>
    <lineage>
        <taxon>Bacteria</taxon>
        <taxon>Pseudomonadati</taxon>
        <taxon>Myxococcota</taxon>
        <taxon>Polyangia</taxon>
        <taxon>Polyangiales</taxon>
        <taxon>Polyangiaceae</taxon>
        <taxon>Polyangium</taxon>
    </lineage>
</organism>
<evidence type="ECO:0008006" key="4">
    <source>
        <dbReference type="Google" id="ProtNLM"/>
    </source>
</evidence>
<evidence type="ECO:0000256" key="1">
    <source>
        <dbReference type="SAM" id="SignalP"/>
    </source>
</evidence>
<dbReference type="PROSITE" id="PS51257">
    <property type="entry name" value="PROKAR_LIPOPROTEIN"/>
    <property type="match status" value="1"/>
</dbReference>
<name>A0A9X4AR32_9BACT</name>
<gene>
    <name evidence="2" type="ORF">KEG57_04175</name>
</gene>
<evidence type="ECO:0000313" key="3">
    <source>
        <dbReference type="Proteomes" id="UP001151081"/>
    </source>
</evidence>
<dbReference type="RefSeq" id="WP_272417878.1">
    <property type="nucleotide sequence ID" value="NZ_JAGTJJ010000001.1"/>
</dbReference>
<feature type="signal peptide" evidence="1">
    <location>
        <begin position="1"/>
        <end position="22"/>
    </location>
</feature>
<sequence>MIALSRLASTIAPVLASIALLAGCGGAPSPVAEPQAYAAARPEMVAPTAPALQRSYFTKDVTGALTEQDLQTVLEAPIDLQLPARIGVIPLAEPFDPKGSPSLGLRNTASHHFAKALAGNPHFSQVTDISTDLPNVGGIEGLRVIAARYRLRYLVLYSERFEDSTHLNGWAWLYPTVLGMFFAPGVTVESQGIAQADFLDVRTGTILFSVTEPLRVSKKEQMIGAARSHKEEQGKIAADGARSLAKRVHVQTNALVAFAEATHGAQPKPKLLPSPVVAFSPGTSVPAEMDLAKR</sequence>
<proteinExistence type="predicted"/>
<keyword evidence="3" id="KW-1185">Reference proteome</keyword>
<feature type="chain" id="PRO_5040814548" description="Lipoprotein" evidence="1">
    <location>
        <begin position="23"/>
        <end position="294"/>
    </location>
</feature>
<dbReference type="EMBL" id="JAGTJJ010000001">
    <property type="protein sequence ID" value="MDC3979685.1"/>
    <property type="molecule type" value="Genomic_DNA"/>
</dbReference>
<evidence type="ECO:0000313" key="2">
    <source>
        <dbReference type="EMBL" id="MDC3979685.1"/>
    </source>
</evidence>
<dbReference type="Proteomes" id="UP001151081">
    <property type="component" value="Unassembled WGS sequence"/>
</dbReference>
<accession>A0A9X4AR32</accession>
<reference evidence="2 3" key="1">
    <citation type="submission" date="2021-04" db="EMBL/GenBank/DDBJ databases">
        <title>Genome analysis of Polyangium sp.</title>
        <authorList>
            <person name="Li Y."/>
            <person name="Wang J."/>
        </authorList>
    </citation>
    <scope>NUCLEOTIDE SEQUENCE [LARGE SCALE GENOMIC DNA]</scope>
    <source>
        <strain evidence="2 3">SDU14</strain>
    </source>
</reference>
<keyword evidence="1" id="KW-0732">Signal</keyword>